<dbReference type="Gene3D" id="1.25.40.20">
    <property type="entry name" value="Ankyrin repeat-containing domain"/>
    <property type="match status" value="1"/>
</dbReference>
<dbReference type="EMBL" id="PQXK01000092">
    <property type="protein sequence ID" value="TGO37648.1"/>
    <property type="molecule type" value="Genomic_DNA"/>
</dbReference>
<organism evidence="1 2">
    <name type="scientific">Botrytis hyacinthi</name>
    <dbReference type="NCBI Taxonomy" id="278943"/>
    <lineage>
        <taxon>Eukaryota</taxon>
        <taxon>Fungi</taxon>
        <taxon>Dikarya</taxon>
        <taxon>Ascomycota</taxon>
        <taxon>Pezizomycotina</taxon>
        <taxon>Leotiomycetes</taxon>
        <taxon>Helotiales</taxon>
        <taxon>Sclerotiniaceae</taxon>
        <taxon>Botrytis</taxon>
    </lineage>
</organism>
<gene>
    <name evidence="1" type="ORF">BHYA_0092g00310</name>
</gene>
<evidence type="ECO:0000313" key="2">
    <source>
        <dbReference type="Proteomes" id="UP000297814"/>
    </source>
</evidence>
<dbReference type="InterPro" id="IPR002110">
    <property type="entry name" value="Ankyrin_rpt"/>
</dbReference>
<protein>
    <submittedName>
        <fullName evidence="1">Uncharacterized protein</fullName>
    </submittedName>
</protein>
<dbReference type="InterPro" id="IPR036770">
    <property type="entry name" value="Ankyrin_rpt-contain_sf"/>
</dbReference>
<dbReference type="SUPFAM" id="SSF48403">
    <property type="entry name" value="Ankyrin repeat"/>
    <property type="match status" value="1"/>
</dbReference>
<proteinExistence type="predicted"/>
<sequence length="192" mass="21685">MSAPGPPTKPFKYIEELPLHWEIVSGHPIDEKLSNMRAALKSGADPNALDKVRCAEQSMGQPLHYATDTLHFDFMPRYENLPIVKLLLEFGADPRMDGTAGLRESPLEDVERIVRTNYPKLGERDMEFFKAALIVMKEKARELEVNETKKVASWTSSCQFLLKIAIYPTIALGQTESPINTVKKKSMTLRPL</sequence>
<name>A0A4Z1GMW9_9HELO</name>
<dbReference type="Proteomes" id="UP000297814">
    <property type="component" value="Unassembled WGS sequence"/>
</dbReference>
<dbReference type="AlphaFoldDB" id="A0A4Z1GMW9"/>
<dbReference type="Pfam" id="PF00023">
    <property type="entry name" value="Ank"/>
    <property type="match status" value="1"/>
</dbReference>
<keyword evidence="2" id="KW-1185">Reference proteome</keyword>
<reference evidence="1 2" key="1">
    <citation type="submission" date="2017-12" db="EMBL/GenBank/DDBJ databases">
        <title>Comparative genomics of Botrytis spp.</title>
        <authorList>
            <person name="Valero-Jimenez C.A."/>
            <person name="Tapia P."/>
            <person name="Veloso J."/>
            <person name="Silva-Moreno E."/>
            <person name="Staats M."/>
            <person name="Valdes J.H."/>
            <person name="Van Kan J.A.L."/>
        </authorList>
    </citation>
    <scope>NUCLEOTIDE SEQUENCE [LARGE SCALE GENOMIC DNA]</scope>
    <source>
        <strain evidence="1 2">Bh0001</strain>
    </source>
</reference>
<comment type="caution">
    <text evidence="1">The sequence shown here is derived from an EMBL/GenBank/DDBJ whole genome shotgun (WGS) entry which is preliminary data.</text>
</comment>
<accession>A0A4Z1GMW9</accession>
<evidence type="ECO:0000313" key="1">
    <source>
        <dbReference type="EMBL" id="TGO37648.1"/>
    </source>
</evidence>